<dbReference type="UniPathway" id="UPA00056">
    <property type="reaction ID" value="UER00093"/>
</dbReference>
<feature type="site" description="Positions MEP for the nucleophilic attack" evidence="4">
    <location>
        <position position="157"/>
    </location>
</feature>
<evidence type="ECO:0000256" key="3">
    <source>
        <dbReference type="ARBA" id="ARBA00023229"/>
    </source>
</evidence>
<dbReference type="PANTHER" id="PTHR32125">
    <property type="entry name" value="2-C-METHYL-D-ERYTHRITOL 4-PHOSPHATE CYTIDYLYLTRANSFERASE, CHLOROPLASTIC"/>
    <property type="match status" value="1"/>
</dbReference>
<accession>A0A1H0L5L8</accession>
<dbReference type="PANTHER" id="PTHR32125:SF4">
    <property type="entry name" value="2-C-METHYL-D-ERYTHRITOL 4-PHOSPHATE CYTIDYLYLTRANSFERASE, CHLOROPLASTIC"/>
    <property type="match status" value="1"/>
</dbReference>
<feature type="site" description="Positions MEP for the nucleophilic attack" evidence="4">
    <location>
        <position position="213"/>
    </location>
</feature>
<dbReference type="HAMAP" id="MF_00108">
    <property type="entry name" value="IspD"/>
    <property type="match status" value="1"/>
</dbReference>
<dbReference type="AlphaFoldDB" id="A0A1H0L5L8"/>
<dbReference type="Pfam" id="PF01128">
    <property type="entry name" value="IspD"/>
    <property type="match status" value="1"/>
</dbReference>
<evidence type="ECO:0000313" key="6">
    <source>
        <dbReference type="Proteomes" id="UP000198778"/>
    </source>
</evidence>
<dbReference type="GO" id="GO:0050518">
    <property type="term" value="F:2-C-methyl-D-erythritol 4-phosphate cytidylyltransferase activity"/>
    <property type="evidence" value="ECO:0007669"/>
    <property type="project" value="UniProtKB-UniRule"/>
</dbReference>
<keyword evidence="2 4" id="KW-0548">Nucleotidyltransferase</keyword>
<dbReference type="CDD" id="cd02516">
    <property type="entry name" value="CDP-ME_synthetase"/>
    <property type="match status" value="1"/>
</dbReference>
<comment type="pathway">
    <text evidence="4">Isoprenoid biosynthesis; isopentenyl diphosphate biosynthesis via DXP pathway; isopentenyl diphosphate from 1-deoxy-D-xylulose 5-phosphate: step 2/6.</text>
</comment>
<dbReference type="EMBL" id="FNIL01000025">
    <property type="protein sequence ID" value="SDO63250.1"/>
    <property type="molecule type" value="Genomic_DNA"/>
</dbReference>
<dbReference type="InterPro" id="IPR001228">
    <property type="entry name" value="IspD"/>
</dbReference>
<dbReference type="EC" id="2.7.7.60" evidence="4"/>
<comment type="function">
    <text evidence="4">Catalyzes the formation of 4-diphosphocytidyl-2-C-methyl-D-erythritol from CTP and 2-C-methyl-D-erythritol 4-phosphate (MEP).</text>
</comment>
<dbReference type="InterPro" id="IPR050088">
    <property type="entry name" value="IspD/TarI_cytidylyltransf_bact"/>
</dbReference>
<proteinExistence type="inferred from homology"/>
<reference evidence="6" key="1">
    <citation type="submission" date="2016-10" db="EMBL/GenBank/DDBJ databases">
        <authorList>
            <person name="Varghese N."/>
            <person name="Submissions S."/>
        </authorList>
    </citation>
    <scope>NUCLEOTIDE SEQUENCE [LARGE SCALE GENOMIC DNA]</scope>
    <source>
        <strain evidence="6">CGMCC 1.10369</strain>
    </source>
</reference>
<feature type="site" description="Transition state stabilizer" evidence="4">
    <location>
        <position position="16"/>
    </location>
</feature>
<keyword evidence="3 4" id="KW-0414">Isoprene biosynthesis</keyword>
<dbReference type="SUPFAM" id="SSF53448">
    <property type="entry name" value="Nucleotide-diphospho-sugar transferases"/>
    <property type="match status" value="1"/>
</dbReference>
<protein>
    <recommendedName>
        <fullName evidence="4">2-C-methyl-D-erythritol 4-phosphate cytidylyltransferase</fullName>
        <ecNumber evidence="4">2.7.7.60</ecNumber>
    </recommendedName>
    <alternativeName>
        <fullName evidence="4">4-diphosphocytidyl-2C-methyl-D-erythritol synthase</fullName>
    </alternativeName>
    <alternativeName>
        <fullName evidence="4">MEP cytidylyltransferase</fullName>
        <shortName evidence="4">MCT</shortName>
    </alternativeName>
</protein>
<name>A0A1H0L5L8_9BACI</name>
<keyword evidence="6" id="KW-1185">Reference proteome</keyword>
<dbReference type="Gene3D" id="3.90.550.10">
    <property type="entry name" value="Spore Coat Polysaccharide Biosynthesis Protein SpsA, Chain A"/>
    <property type="match status" value="1"/>
</dbReference>
<evidence type="ECO:0000256" key="1">
    <source>
        <dbReference type="ARBA" id="ARBA00022679"/>
    </source>
</evidence>
<dbReference type="STRING" id="745820.SAMN04488053_1252"/>
<gene>
    <name evidence="4" type="primary">ispD</name>
    <name evidence="5" type="ORF">SAMN04488053_1252</name>
</gene>
<dbReference type="OrthoDB" id="9806837at2"/>
<dbReference type="FunFam" id="3.90.550.10:FF:000003">
    <property type="entry name" value="2-C-methyl-D-erythritol 4-phosphate cytidylyltransferase"/>
    <property type="match status" value="1"/>
</dbReference>
<comment type="similarity">
    <text evidence="4">Belongs to the IspD/TarI cytidylyltransferase family. IspD subfamily.</text>
</comment>
<feature type="site" description="Transition state stabilizer" evidence="4">
    <location>
        <position position="23"/>
    </location>
</feature>
<evidence type="ECO:0000313" key="5">
    <source>
        <dbReference type="EMBL" id="SDO63250.1"/>
    </source>
</evidence>
<evidence type="ECO:0000256" key="2">
    <source>
        <dbReference type="ARBA" id="ARBA00022695"/>
    </source>
</evidence>
<dbReference type="InterPro" id="IPR034683">
    <property type="entry name" value="IspD/TarI"/>
</dbReference>
<evidence type="ECO:0000256" key="4">
    <source>
        <dbReference type="HAMAP-Rule" id="MF_00108"/>
    </source>
</evidence>
<dbReference type="Proteomes" id="UP000198778">
    <property type="component" value="Unassembled WGS sequence"/>
</dbReference>
<dbReference type="InterPro" id="IPR029044">
    <property type="entry name" value="Nucleotide-diphossugar_trans"/>
</dbReference>
<sequence length="235" mass="26209">MLSYQVVLLAAGQGKRMQAGRNKQFLSIAGIPLLIHTLRVFEEDSLCKEVLLVVNKKEREEIDALLKEWKIQKKIRLVDGGRERQDSVYAGLMAGTAGNAKEDLVFIHDAARPFIRREELHFLAEETAKSGAAILAVPVKDTVKEVKEGTITKTTDRSLLWAAQTPQAFRYEVIVEAHEFANQQNHIGTDDASLVEHAGGTVKIVQGHYENFKVTTPEDLLFAEAVIRHRQGGRA</sequence>
<comment type="catalytic activity">
    <reaction evidence="4">
        <text>2-C-methyl-D-erythritol 4-phosphate + CTP + H(+) = 4-CDP-2-C-methyl-D-erythritol + diphosphate</text>
        <dbReference type="Rhea" id="RHEA:13429"/>
        <dbReference type="ChEBI" id="CHEBI:15378"/>
        <dbReference type="ChEBI" id="CHEBI:33019"/>
        <dbReference type="ChEBI" id="CHEBI:37563"/>
        <dbReference type="ChEBI" id="CHEBI:57823"/>
        <dbReference type="ChEBI" id="CHEBI:58262"/>
        <dbReference type="EC" id="2.7.7.60"/>
    </reaction>
</comment>
<dbReference type="RefSeq" id="WP_090844789.1">
    <property type="nucleotide sequence ID" value="NZ_FNIL01000025.1"/>
</dbReference>
<dbReference type="GO" id="GO:0019288">
    <property type="term" value="P:isopentenyl diphosphate biosynthetic process, methylerythritol 4-phosphate pathway"/>
    <property type="evidence" value="ECO:0007669"/>
    <property type="project" value="UniProtKB-UniRule"/>
</dbReference>
<dbReference type="NCBIfam" id="TIGR00453">
    <property type="entry name" value="ispD"/>
    <property type="match status" value="1"/>
</dbReference>
<organism evidence="5 6">
    <name type="scientific">Alkalicoccus daliensis</name>
    <dbReference type="NCBI Taxonomy" id="745820"/>
    <lineage>
        <taxon>Bacteria</taxon>
        <taxon>Bacillati</taxon>
        <taxon>Bacillota</taxon>
        <taxon>Bacilli</taxon>
        <taxon>Bacillales</taxon>
        <taxon>Bacillaceae</taxon>
        <taxon>Alkalicoccus</taxon>
    </lineage>
</organism>
<keyword evidence="1 4" id="KW-0808">Transferase</keyword>